<dbReference type="Proteomes" id="UP000264330">
    <property type="component" value="Unassembled WGS sequence"/>
</dbReference>
<sequence length="595" mass="66138">MKQYYIFFVLIFPLFVNAQVDLSVSPSPDGEDSYVYVNNEILFVTKGINLEKNNNSSTEASIYLRSKAQLLQGDDIDNSGDGYLSVFQEGTSNAFDYNYWGMPVVTTGKKLNQILYEPIDKTASRPVQITSNLNGSANPLTISSRWIYKFSGLGYNSWQHIGNNINQLAAGLGFSMKGTNGTDNTTIDGVKNNPGSAQRYDFRGIPNNGNITLNIDPNKSILVGNPYPSAIDLDAFLKDPDNDITGIAYFWDSEANGKSHYLKDYEGGYGAYSPGAGGYVPAIFKKYANQSGNVIGNAGESGAKYNVKYLPIGAGFNVIGNATGGTVTFKNSHRIYDPNTAIKLREKSAETGSTNSSVIIKNDEAVKIRLNVNLNDTYTRQLLVAFNENATVGPDKAMDAPMFGKLASDASFNIEEKEYMINVLPFDRSKMIPLNIVTVSEMEVDFSIDTTDFLDNENIYLYDSENNRYTDIKKEHYKLQLNGDFKDRFFIAFENDQPTEEEKIQETKEEETFVASIDIFQNNNEGRLQIVVPKDVKVKHVAVYNLNAGAVINQDISTLEKELSFSTTNLMDAIYIVQIKTTDNRTVTKKITVKN</sequence>
<dbReference type="EMBL" id="DPMF01000223">
    <property type="protein sequence ID" value="HCV81246.1"/>
    <property type="molecule type" value="Genomic_DNA"/>
</dbReference>
<dbReference type="AlphaFoldDB" id="A0A3D5J1V0"/>
<comment type="caution">
    <text evidence="3">The sequence shown here is derived from an EMBL/GenBank/DDBJ whole genome shotgun (WGS) entry which is preliminary data.</text>
</comment>
<accession>A0A3D5J1V0</accession>
<evidence type="ECO:0000313" key="4">
    <source>
        <dbReference type="Proteomes" id="UP000264330"/>
    </source>
</evidence>
<organism evidence="3 4">
    <name type="scientific">Zunongwangia profunda</name>
    <dbReference type="NCBI Taxonomy" id="398743"/>
    <lineage>
        <taxon>Bacteria</taxon>
        <taxon>Pseudomonadati</taxon>
        <taxon>Bacteroidota</taxon>
        <taxon>Flavobacteriia</taxon>
        <taxon>Flavobacteriales</taxon>
        <taxon>Flavobacteriaceae</taxon>
        <taxon>Zunongwangia</taxon>
    </lineage>
</organism>
<dbReference type="NCBIfam" id="TIGR04183">
    <property type="entry name" value="Por_Secre_tail"/>
    <property type="match status" value="1"/>
</dbReference>
<feature type="chain" id="PRO_5017597497" evidence="2">
    <location>
        <begin position="19"/>
        <end position="595"/>
    </location>
</feature>
<name>A0A3D5J1V0_9FLAO</name>
<keyword evidence="1 2" id="KW-0732">Signal</keyword>
<evidence type="ECO:0000256" key="1">
    <source>
        <dbReference type="ARBA" id="ARBA00022729"/>
    </source>
</evidence>
<dbReference type="OMA" id="TSNEYTY"/>
<gene>
    <name evidence="3" type="ORF">DGQ38_09370</name>
</gene>
<evidence type="ECO:0000313" key="3">
    <source>
        <dbReference type="EMBL" id="HCV81246.1"/>
    </source>
</evidence>
<proteinExistence type="predicted"/>
<feature type="signal peptide" evidence="2">
    <location>
        <begin position="1"/>
        <end position="18"/>
    </location>
</feature>
<protein>
    <submittedName>
        <fullName evidence="3">T9SS C-terminal target domain-containing protein</fullName>
    </submittedName>
</protein>
<dbReference type="InterPro" id="IPR026444">
    <property type="entry name" value="Secre_tail"/>
</dbReference>
<reference evidence="3 4" key="1">
    <citation type="journal article" date="2018" name="Nat. Biotechnol.">
        <title>A standardized bacterial taxonomy based on genome phylogeny substantially revises the tree of life.</title>
        <authorList>
            <person name="Parks D.H."/>
            <person name="Chuvochina M."/>
            <person name="Waite D.W."/>
            <person name="Rinke C."/>
            <person name="Skarshewski A."/>
            <person name="Chaumeil P.A."/>
            <person name="Hugenholtz P."/>
        </authorList>
    </citation>
    <scope>NUCLEOTIDE SEQUENCE [LARGE SCALE GENOMIC DNA]</scope>
    <source>
        <strain evidence="3">UBA9359</strain>
    </source>
</reference>
<evidence type="ECO:0000256" key="2">
    <source>
        <dbReference type="SAM" id="SignalP"/>
    </source>
</evidence>
<dbReference type="RefSeq" id="WP_013071287.1">
    <property type="nucleotide sequence ID" value="NZ_CAJXAW010000070.1"/>
</dbReference>